<reference evidence="4 5" key="1">
    <citation type="submission" date="2018-11" db="EMBL/GenBank/DDBJ databases">
        <authorList>
            <consortium name="Pathogen Informatics"/>
        </authorList>
    </citation>
    <scope>NUCLEOTIDE SEQUENCE [LARGE SCALE GENOMIC DNA]</scope>
</reference>
<evidence type="ECO:0000256" key="1">
    <source>
        <dbReference type="ARBA" id="ARBA00022741"/>
    </source>
</evidence>
<feature type="region of interest" description="Disordered" evidence="3">
    <location>
        <begin position="1"/>
        <end position="56"/>
    </location>
</feature>
<dbReference type="PRINTS" id="PR00449">
    <property type="entry name" value="RASTRNSFRMNG"/>
</dbReference>
<proteinExistence type="predicted"/>
<dbReference type="FunFam" id="3.40.50.300:FF:001447">
    <property type="entry name" value="Ras-related protein Rab-1B"/>
    <property type="match status" value="1"/>
</dbReference>
<dbReference type="EMBL" id="UYRR01031078">
    <property type="protein sequence ID" value="VDK45255.1"/>
    <property type="molecule type" value="Genomic_DNA"/>
</dbReference>
<dbReference type="InterPro" id="IPR050227">
    <property type="entry name" value="Rab"/>
</dbReference>
<dbReference type="Proteomes" id="UP000267096">
    <property type="component" value="Unassembled WGS sequence"/>
</dbReference>
<dbReference type="OrthoDB" id="9989112at2759"/>
<dbReference type="SMART" id="SM00175">
    <property type="entry name" value="RAB"/>
    <property type="match status" value="1"/>
</dbReference>
<dbReference type="PROSITE" id="PS51421">
    <property type="entry name" value="RAS"/>
    <property type="match status" value="1"/>
</dbReference>
<accession>A0A3P6QWY4</accession>
<dbReference type="Pfam" id="PF00071">
    <property type="entry name" value="Ras"/>
    <property type="match status" value="2"/>
</dbReference>
<gene>
    <name evidence="4" type="ORF">ASIM_LOCUS11524</name>
</gene>
<dbReference type="GO" id="GO:0005525">
    <property type="term" value="F:GTP binding"/>
    <property type="evidence" value="ECO:0007669"/>
    <property type="project" value="UniProtKB-KW"/>
</dbReference>
<protein>
    <submittedName>
        <fullName evidence="4">Uncharacterized protein</fullName>
    </submittedName>
</protein>
<dbReference type="CDD" id="cd00154">
    <property type="entry name" value="Rab"/>
    <property type="match status" value="1"/>
</dbReference>
<evidence type="ECO:0000313" key="5">
    <source>
        <dbReference type="Proteomes" id="UP000267096"/>
    </source>
</evidence>
<evidence type="ECO:0000256" key="3">
    <source>
        <dbReference type="SAM" id="MobiDB-lite"/>
    </source>
</evidence>
<dbReference type="SMART" id="SM00174">
    <property type="entry name" value="RHO"/>
    <property type="match status" value="1"/>
</dbReference>
<dbReference type="GO" id="GO:0003924">
    <property type="term" value="F:GTPase activity"/>
    <property type="evidence" value="ECO:0007669"/>
    <property type="project" value="InterPro"/>
</dbReference>
<keyword evidence="2" id="KW-0342">GTP-binding</keyword>
<dbReference type="PANTHER" id="PTHR47977">
    <property type="entry name" value="RAS-RELATED PROTEIN RAB"/>
    <property type="match status" value="1"/>
</dbReference>
<dbReference type="PROSITE" id="PS51419">
    <property type="entry name" value="RAB"/>
    <property type="match status" value="1"/>
</dbReference>
<name>A0A3P6QWY4_ANISI</name>
<dbReference type="SUPFAM" id="SSF52540">
    <property type="entry name" value="P-loop containing nucleoside triphosphate hydrolases"/>
    <property type="match status" value="1"/>
</dbReference>
<keyword evidence="5" id="KW-1185">Reference proteome</keyword>
<dbReference type="Gene3D" id="3.40.50.300">
    <property type="entry name" value="P-loop containing nucleotide triphosphate hydrolases"/>
    <property type="match status" value="1"/>
</dbReference>
<dbReference type="AlphaFoldDB" id="A0A3P6QWY4"/>
<sequence length="422" mass="48267">MSRSLPFSSTQHSGDNYSILNNDDVTDENIAHSDTTDTANISDNNSSSDREEGERLTEDIHLRTQEGDSIENFDGSLQDELRTEQIGRAEGELLKKETENLNQLIEQQKQQQQRQHLEQQEYPFSVENKLADVTDPICREVKSETNRNMRENLALDSLVKRESSSQVDLRRSLYHPDAKSPGSRSLAEELREVGVTNQDAPPCEPRPPNYSSPERIFKVVFVGDSAVGKTCFLHRFCHNRFKPLFNATIGVDFTVKTIRLQNRDVLTPPTKLVKMSSNHLQHPLCISHPLRFRSITKQYFRKADGVILMYDVTSEQSFLHVRNWIDSVKNGVDEACVMCLVGNKVDLFGSDHTHALTFKHGQKLAEEFNMLFFETSAFTGYNVNECMRAVAMRLQQREEDDLQEALKLEMGVQSSRRSWCCM</sequence>
<keyword evidence="1" id="KW-0547">Nucleotide-binding</keyword>
<dbReference type="InterPro" id="IPR027417">
    <property type="entry name" value="P-loop_NTPase"/>
</dbReference>
<dbReference type="SMART" id="SM00173">
    <property type="entry name" value="RAS"/>
    <property type="match status" value="1"/>
</dbReference>
<evidence type="ECO:0000313" key="4">
    <source>
        <dbReference type="EMBL" id="VDK45255.1"/>
    </source>
</evidence>
<feature type="compositionally biased region" description="Polar residues" evidence="3">
    <location>
        <begin position="1"/>
        <end position="23"/>
    </location>
</feature>
<dbReference type="InterPro" id="IPR001806">
    <property type="entry name" value="Small_GTPase"/>
</dbReference>
<evidence type="ECO:0000256" key="2">
    <source>
        <dbReference type="ARBA" id="ARBA00023134"/>
    </source>
</evidence>
<organism evidence="4 5">
    <name type="scientific">Anisakis simplex</name>
    <name type="common">Herring worm</name>
    <dbReference type="NCBI Taxonomy" id="6269"/>
    <lineage>
        <taxon>Eukaryota</taxon>
        <taxon>Metazoa</taxon>
        <taxon>Ecdysozoa</taxon>
        <taxon>Nematoda</taxon>
        <taxon>Chromadorea</taxon>
        <taxon>Rhabditida</taxon>
        <taxon>Spirurina</taxon>
        <taxon>Ascaridomorpha</taxon>
        <taxon>Ascaridoidea</taxon>
        <taxon>Anisakidae</taxon>
        <taxon>Anisakis</taxon>
        <taxon>Anisakis simplex complex</taxon>
    </lineage>
</organism>
<feature type="compositionally biased region" description="Polar residues" evidence="3">
    <location>
        <begin position="36"/>
        <end position="47"/>
    </location>
</feature>